<organism evidence="1 2">
    <name type="scientific">Burkholderia ubonensis</name>
    <dbReference type="NCBI Taxonomy" id="101571"/>
    <lineage>
        <taxon>Bacteria</taxon>
        <taxon>Pseudomonadati</taxon>
        <taxon>Pseudomonadota</taxon>
        <taxon>Betaproteobacteria</taxon>
        <taxon>Burkholderiales</taxon>
        <taxon>Burkholderiaceae</taxon>
        <taxon>Burkholderia</taxon>
        <taxon>Burkholderia cepacia complex</taxon>
    </lineage>
</organism>
<dbReference type="EMBL" id="LOXM01000185">
    <property type="protein sequence ID" value="KVG61708.1"/>
    <property type="molecule type" value="Genomic_DNA"/>
</dbReference>
<dbReference type="AlphaFoldDB" id="A0A103R5Q0"/>
<dbReference type="Proteomes" id="UP000064029">
    <property type="component" value="Unassembled WGS sequence"/>
</dbReference>
<sequence length="226" mass="24908">MHSAARDASQVALRFDLARFFAKTAAAAGEELHVLGYIVGPDRAAGLSPFGNGSDETVAVSILLQVAAQLVSASADLFDDGRLYAAAALLRQLVEVEYLAWAFETKNGEAERWLRSDRQERESFFTPAKLRKAAAGKFRSKDYGYHCELGGHPVPGSRLLLGRSPETSQLLLSDLLGHAGRIWEHFVGWARDNPNGTPILNRTTQLRERFVAWKVEDRLVDLPPPP</sequence>
<proteinExistence type="predicted"/>
<reference evidence="1 2" key="1">
    <citation type="submission" date="2015-11" db="EMBL/GenBank/DDBJ databases">
        <title>Expanding the genomic diversity of Burkholderia species for the development of highly accurate diagnostics.</title>
        <authorList>
            <person name="Sahl J."/>
            <person name="Keim P."/>
            <person name="Wagner D."/>
        </authorList>
    </citation>
    <scope>NUCLEOTIDE SEQUENCE [LARGE SCALE GENOMIC DNA]</scope>
    <source>
        <strain evidence="1 2">MSMB2036</strain>
    </source>
</reference>
<accession>A0A103R5Q0</accession>
<gene>
    <name evidence="1" type="ORF">WJ33_31600</name>
</gene>
<name>A0A103R5Q0_9BURK</name>
<evidence type="ECO:0000313" key="1">
    <source>
        <dbReference type="EMBL" id="KVG61708.1"/>
    </source>
</evidence>
<evidence type="ECO:0000313" key="2">
    <source>
        <dbReference type="Proteomes" id="UP000064029"/>
    </source>
</evidence>
<protein>
    <submittedName>
        <fullName evidence="1">Uncharacterized protein</fullName>
    </submittedName>
</protein>
<comment type="caution">
    <text evidence="1">The sequence shown here is derived from an EMBL/GenBank/DDBJ whole genome shotgun (WGS) entry which is preliminary data.</text>
</comment>